<dbReference type="PANTHER" id="PTHR42940">
    <property type="entry name" value="ALCOHOL DEHYDROGENASE 1-RELATED"/>
    <property type="match status" value="1"/>
</dbReference>
<evidence type="ECO:0000256" key="6">
    <source>
        <dbReference type="ARBA" id="ARBA00023002"/>
    </source>
</evidence>
<dbReference type="InterPro" id="IPR013154">
    <property type="entry name" value="ADH-like_N"/>
</dbReference>
<keyword evidence="4 9" id="KW-0479">Metal-binding</keyword>
<protein>
    <recommendedName>
        <fullName evidence="3">alcohol dehydrogenase</fullName>
        <ecNumber evidence="3">1.1.1.1</ecNumber>
    </recommendedName>
</protein>
<evidence type="ECO:0000259" key="10">
    <source>
        <dbReference type="SMART" id="SM00829"/>
    </source>
</evidence>
<dbReference type="Gene3D" id="3.40.50.720">
    <property type="entry name" value="NAD(P)-binding Rossmann-like Domain"/>
    <property type="match status" value="1"/>
</dbReference>
<feature type="domain" description="Enoyl reductase (ER)" evidence="10">
    <location>
        <begin position="10"/>
        <end position="342"/>
    </location>
</feature>
<gene>
    <name evidence="11" type="ORF">Afil01_08050</name>
</gene>
<dbReference type="GO" id="GO:0008270">
    <property type="term" value="F:zinc ion binding"/>
    <property type="evidence" value="ECO:0007669"/>
    <property type="project" value="InterPro"/>
</dbReference>
<dbReference type="CDD" id="cd05284">
    <property type="entry name" value="arabinose_DH_like"/>
    <property type="match status" value="1"/>
</dbReference>
<keyword evidence="12" id="KW-1185">Reference proteome</keyword>
<evidence type="ECO:0000256" key="8">
    <source>
        <dbReference type="ARBA" id="ARBA00049243"/>
    </source>
</evidence>
<keyword evidence="5 9" id="KW-0862">Zinc</keyword>
<evidence type="ECO:0000256" key="4">
    <source>
        <dbReference type="ARBA" id="ARBA00022723"/>
    </source>
</evidence>
<dbReference type="Proteomes" id="UP001165079">
    <property type="component" value="Unassembled WGS sequence"/>
</dbReference>
<dbReference type="RefSeq" id="WP_285661199.1">
    <property type="nucleotide sequence ID" value="NZ_BSTX01000001.1"/>
</dbReference>
<sequence>MRAFQLIEPGVAELRDVDVPSPGPGEVLVKVAGAGVCHSDLHILHAPAWRPLPMTIGHEISGHVAELGQGVQGWDIGTPVLGYLCWGCGQCRTCAAGYENYCERYGRGITPGPGLGFQGCMAEYVVFPARFLVALGDLLDPIDAAPLTDAALTPWHAVNLAREHLGASSTAVVIGVGGLGHLGVQILAATTGARVIAVDLDPAKLEHARQLGAEEVITSDEEAAAAVLELTRGRGAEAVFDFVGAGPTLSLAAEVIAPFGRIVVVGLAAGRLDFAADGPPRGLPWGASVVKPYGGTRADLHDLLRLTQRGGLKVTVERHPLEDARKVLELLEAGRVPGRAVLVPLSTVDRWVDPM</sequence>
<evidence type="ECO:0000256" key="7">
    <source>
        <dbReference type="ARBA" id="ARBA00049164"/>
    </source>
</evidence>
<evidence type="ECO:0000256" key="5">
    <source>
        <dbReference type="ARBA" id="ARBA00022833"/>
    </source>
</evidence>
<comment type="cofactor">
    <cofactor evidence="1 9">
        <name>Zn(2+)</name>
        <dbReference type="ChEBI" id="CHEBI:29105"/>
    </cofactor>
</comment>
<accession>A0A9W6W7J1</accession>
<dbReference type="Pfam" id="PF08240">
    <property type="entry name" value="ADH_N"/>
    <property type="match status" value="1"/>
</dbReference>
<dbReference type="EC" id="1.1.1.1" evidence="3"/>
<comment type="catalytic activity">
    <reaction evidence="7">
        <text>a secondary alcohol + NAD(+) = a ketone + NADH + H(+)</text>
        <dbReference type="Rhea" id="RHEA:10740"/>
        <dbReference type="ChEBI" id="CHEBI:15378"/>
        <dbReference type="ChEBI" id="CHEBI:17087"/>
        <dbReference type="ChEBI" id="CHEBI:35681"/>
        <dbReference type="ChEBI" id="CHEBI:57540"/>
        <dbReference type="ChEBI" id="CHEBI:57945"/>
        <dbReference type="EC" id="1.1.1.1"/>
    </reaction>
</comment>
<evidence type="ECO:0000256" key="9">
    <source>
        <dbReference type="RuleBase" id="RU361277"/>
    </source>
</evidence>
<dbReference type="InterPro" id="IPR002328">
    <property type="entry name" value="ADH_Zn_CS"/>
</dbReference>
<dbReference type="InterPro" id="IPR020843">
    <property type="entry name" value="ER"/>
</dbReference>
<comment type="similarity">
    <text evidence="2 9">Belongs to the zinc-containing alcohol dehydrogenase family.</text>
</comment>
<comment type="catalytic activity">
    <reaction evidence="8">
        <text>a primary alcohol + NAD(+) = an aldehyde + NADH + H(+)</text>
        <dbReference type="Rhea" id="RHEA:10736"/>
        <dbReference type="ChEBI" id="CHEBI:15378"/>
        <dbReference type="ChEBI" id="CHEBI:15734"/>
        <dbReference type="ChEBI" id="CHEBI:17478"/>
        <dbReference type="ChEBI" id="CHEBI:57540"/>
        <dbReference type="ChEBI" id="CHEBI:57945"/>
        <dbReference type="EC" id="1.1.1.1"/>
    </reaction>
</comment>
<reference evidence="11" key="1">
    <citation type="submission" date="2023-03" db="EMBL/GenBank/DDBJ databases">
        <title>Actinorhabdospora filicis NBRC 111898.</title>
        <authorList>
            <person name="Ichikawa N."/>
            <person name="Sato H."/>
            <person name="Tonouchi N."/>
        </authorList>
    </citation>
    <scope>NUCLEOTIDE SEQUENCE</scope>
    <source>
        <strain evidence="11">NBRC 111898</strain>
    </source>
</reference>
<dbReference type="InterPro" id="IPR013149">
    <property type="entry name" value="ADH-like_C"/>
</dbReference>
<dbReference type="SUPFAM" id="SSF50129">
    <property type="entry name" value="GroES-like"/>
    <property type="match status" value="1"/>
</dbReference>
<dbReference type="Gene3D" id="3.90.180.10">
    <property type="entry name" value="Medium-chain alcohol dehydrogenases, catalytic domain"/>
    <property type="match status" value="1"/>
</dbReference>
<evidence type="ECO:0000256" key="1">
    <source>
        <dbReference type="ARBA" id="ARBA00001947"/>
    </source>
</evidence>
<dbReference type="SUPFAM" id="SSF51735">
    <property type="entry name" value="NAD(P)-binding Rossmann-fold domains"/>
    <property type="match status" value="1"/>
</dbReference>
<dbReference type="PANTHER" id="PTHR42940:SF8">
    <property type="entry name" value="VACUOLAR PROTEIN SORTING-ASSOCIATED PROTEIN 11"/>
    <property type="match status" value="1"/>
</dbReference>
<dbReference type="EMBL" id="BSTX01000001">
    <property type="protein sequence ID" value="GLZ75998.1"/>
    <property type="molecule type" value="Genomic_DNA"/>
</dbReference>
<proteinExistence type="inferred from homology"/>
<comment type="caution">
    <text evidence="11">The sequence shown here is derived from an EMBL/GenBank/DDBJ whole genome shotgun (WGS) entry which is preliminary data.</text>
</comment>
<dbReference type="InterPro" id="IPR036291">
    <property type="entry name" value="NAD(P)-bd_dom_sf"/>
</dbReference>
<evidence type="ECO:0000313" key="12">
    <source>
        <dbReference type="Proteomes" id="UP001165079"/>
    </source>
</evidence>
<dbReference type="SMART" id="SM00829">
    <property type="entry name" value="PKS_ER"/>
    <property type="match status" value="1"/>
</dbReference>
<dbReference type="Pfam" id="PF00107">
    <property type="entry name" value="ADH_zinc_N"/>
    <property type="match status" value="1"/>
</dbReference>
<dbReference type="GO" id="GO:0004022">
    <property type="term" value="F:alcohol dehydrogenase (NAD+) activity"/>
    <property type="evidence" value="ECO:0007669"/>
    <property type="project" value="UniProtKB-EC"/>
</dbReference>
<organism evidence="11 12">
    <name type="scientific">Actinorhabdospora filicis</name>
    <dbReference type="NCBI Taxonomy" id="1785913"/>
    <lineage>
        <taxon>Bacteria</taxon>
        <taxon>Bacillati</taxon>
        <taxon>Actinomycetota</taxon>
        <taxon>Actinomycetes</taxon>
        <taxon>Micromonosporales</taxon>
        <taxon>Micromonosporaceae</taxon>
        <taxon>Actinorhabdospora</taxon>
    </lineage>
</organism>
<keyword evidence="6" id="KW-0560">Oxidoreductase</keyword>
<dbReference type="InterPro" id="IPR011032">
    <property type="entry name" value="GroES-like_sf"/>
</dbReference>
<dbReference type="AlphaFoldDB" id="A0A9W6W7J1"/>
<evidence type="ECO:0000313" key="11">
    <source>
        <dbReference type="EMBL" id="GLZ75998.1"/>
    </source>
</evidence>
<name>A0A9W6W7J1_9ACTN</name>
<evidence type="ECO:0000256" key="3">
    <source>
        <dbReference type="ARBA" id="ARBA00013190"/>
    </source>
</evidence>
<dbReference type="PROSITE" id="PS00059">
    <property type="entry name" value="ADH_ZINC"/>
    <property type="match status" value="1"/>
</dbReference>
<evidence type="ECO:0000256" key="2">
    <source>
        <dbReference type="ARBA" id="ARBA00008072"/>
    </source>
</evidence>